<reference evidence="1" key="1">
    <citation type="journal article" date="2020" name="Stud. Mycol.">
        <title>101 Dothideomycetes genomes: a test case for predicting lifestyles and emergence of pathogens.</title>
        <authorList>
            <person name="Haridas S."/>
            <person name="Albert R."/>
            <person name="Binder M."/>
            <person name="Bloem J."/>
            <person name="Labutti K."/>
            <person name="Salamov A."/>
            <person name="Andreopoulos B."/>
            <person name="Baker S."/>
            <person name="Barry K."/>
            <person name="Bills G."/>
            <person name="Bluhm B."/>
            <person name="Cannon C."/>
            <person name="Castanera R."/>
            <person name="Culley D."/>
            <person name="Daum C."/>
            <person name="Ezra D."/>
            <person name="Gonzalez J."/>
            <person name="Henrissat B."/>
            <person name="Kuo A."/>
            <person name="Liang C."/>
            <person name="Lipzen A."/>
            <person name="Lutzoni F."/>
            <person name="Magnuson J."/>
            <person name="Mondo S."/>
            <person name="Nolan M."/>
            <person name="Ohm R."/>
            <person name="Pangilinan J."/>
            <person name="Park H.-J."/>
            <person name="Ramirez L."/>
            <person name="Alfaro M."/>
            <person name="Sun H."/>
            <person name="Tritt A."/>
            <person name="Yoshinaga Y."/>
            <person name="Zwiers L.-H."/>
            <person name="Turgeon B."/>
            <person name="Goodwin S."/>
            <person name="Spatafora J."/>
            <person name="Crous P."/>
            <person name="Grigoriev I."/>
        </authorList>
    </citation>
    <scope>NUCLEOTIDE SEQUENCE</scope>
    <source>
        <strain evidence="1">CBS 123094</strain>
    </source>
</reference>
<dbReference type="EMBL" id="ML977572">
    <property type="protein sequence ID" value="KAF2003527.1"/>
    <property type="molecule type" value="Genomic_DNA"/>
</dbReference>
<accession>A0A6A5WPR2</accession>
<keyword evidence="2" id="KW-1185">Reference proteome</keyword>
<organism evidence="1 2">
    <name type="scientific">Amniculicola lignicola CBS 123094</name>
    <dbReference type="NCBI Taxonomy" id="1392246"/>
    <lineage>
        <taxon>Eukaryota</taxon>
        <taxon>Fungi</taxon>
        <taxon>Dikarya</taxon>
        <taxon>Ascomycota</taxon>
        <taxon>Pezizomycotina</taxon>
        <taxon>Dothideomycetes</taxon>
        <taxon>Pleosporomycetidae</taxon>
        <taxon>Pleosporales</taxon>
        <taxon>Amniculicolaceae</taxon>
        <taxon>Amniculicola</taxon>
    </lineage>
</organism>
<dbReference type="Proteomes" id="UP000799779">
    <property type="component" value="Unassembled WGS sequence"/>
</dbReference>
<dbReference type="AlphaFoldDB" id="A0A6A5WPR2"/>
<evidence type="ECO:0000313" key="2">
    <source>
        <dbReference type="Proteomes" id="UP000799779"/>
    </source>
</evidence>
<protein>
    <submittedName>
        <fullName evidence="1">Uncharacterized protein</fullName>
    </submittedName>
</protein>
<proteinExistence type="predicted"/>
<name>A0A6A5WPR2_9PLEO</name>
<evidence type="ECO:0000313" key="1">
    <source>
        <dbReference type="EMBL" id="KAF2003527.1"/>
    </source>
</evidence>
<gene>
    <name evidence="1" type="ORF">P154DRAFT_617784</name>
</gene>
<sequence length="329" mass="36761">MALTRLIAPPKASRESNLHYTQTPPYYINSALVFILIVLSAFRTTTPAEPPANASTLNPDPAAWKKVAKSARREGQCEAHRLVALLQPPTHLSSPLRWYVFQVDSGSRIPNSGVLPTSSGSDTRITPKRLPSVPLYHFIILSCPGGRHFTLGFPCRPFGFDQFAFTSDDHEHQRQVSTYPFSLHPFHYLPAALDPRVQISHAAPAIHLYWECSCISVQAIKARYQNSHRFVGLGKKGSRPVPTDLATIPPHRFTTPVCSLLVHNLPPWPFRKKHHFFYSPPHSSKRKSTHDNKTATTGMTIPLLAIANLIHPIAIYELWPETHGQEACA</sequence>